<dbReference type="RefSeq" id="WP_258543731.1">
    <property type="nucleotide sequence ID" value="NZ_OU015584.1"/>
</dbReference>
<evidence type="ECO:0000313" key="4">
    <source>
        <dbReference type="Proteomes" id="UP000683507"/>
    </source>
</evidence>
<name>A0A916JQR0_9FLAO</name>
<dbReference type="KEGG" id="ptan:CRYO30217_03559"/>
<protein>
    <recommendedName>
        <fullName evidence="2">CYTH domain-containing protein</fullName>
    </recommendedName>
</protein>
<reference evidence="3" key="1">
    <citation type="submission" date="2021-04" db="EMBL/GenBank/DDBJ databases">
        <authorList>
            <person name="Rodrigo-Torres L."/>
            <person name="Arahal R. D."/>
            <person name="Lucena T."/>
        </authorList>
    </citation>
    <scope>NUCLEOTIDE SEQUENCE</scope>
    <source>
        <strain evidence="3">AS29M-1</strain>
    </source>
</reference>
<feature type="coiled-coil region" evidence="1">
    <location>
        <begin position="14"/>
        <end position="48"/>
    </location>
</feature>
<evidence type="ECO:0000313" key="3">
    <source>
        <dbReference type="EMBL" id="CAG5087718.1"/>
    </source>
</evidence>
<dbReference type="PROSITE" id="PS51707">
    <property type="entry name" value="CYTH"/>
    <property type="match status" value="1"/>
</dbReference>
<feature type="domain" description="CYTH" evidence="2">
    <location>
        <begin position="43"/>
        <end position="129"/>
    </location>
</feature>
<dbReference type="PROSITE" id="PS51257">
    <property type="entry name" value="PROKAR_LIPOPROTEIN"/>
    <property type="match status" value="1"/>
</dbReference>
<dbReference type="Proteomes" id="UP000683507">
    <property type="component" value="Chromosome"/>
</dbReference>
<dbReference type="InterPro" id="IPR023577">
    <property type="entry name" value="CYTH_domain"/>
</dbReference>
<dbReference type="AlphaFoldDB" id="A0A916JQR0"/>
<evidence type="ECO:0000259" key="2">
    <source>
        <dbReference type="PROSITE" id="PS51707"/>
    </source>
</evidence>
<proteinExistence type="predicted"/>
<gene>
    <name evidence="3" type="ORF">CRYO30217_03559</name>
</gene>
<sequence>MKYLTIVFGLFLLVSCNQKELDRLKQENSDLKTELDSLKNYVKQEAEKKNFLGTYVNTTSGLYKKFEFKGETSCVVTDGIFGMPFASGYERDGNIIRIRTDKSDLMLTIKDSETLIGEGFAEGTYKKRE</sequence>
<organism evidence="3 4">
    <name type="scientific">Parvicella tangerina</name>
    <dbReference type="NCBI Taxonomy" id="2829795"/>
    <lineage>
        <taxon>Bacteria</taxon>
        <taxon>Pseudomonadati</taxon>
        <taxon>Bacteroidota</taxon>
        <taxon>Flavobacteriia</taxon>
        <taxon>Flavobacteriales</taxon>
        <taxon>Parvicellaceae</taxon>
        <taxon>Parvicella</taxon>
    </lineage>
</organism>
<evidence type="ECO:0000256" key="1">
    <source>
        <dbReference type="SAM" id="Coils"/>
    </source>
</evidence>
<accession>A0A916JQR0</accession>
<dbReference type="EMBL" id="OU015584">
    <property type="protein sequence ID" value="CAG5087718.1"/>
    <property type="molecule type" value="Genomic_DNA"/>
</dbReference>
<keyword evidence="1" id="KW-0175">Coiled coil</keyword>
<keyword evidence="4" id="KW-1185">Reference proteome</keyword>